<dbReference type="Proteomes" id="UP000026915">
    <property type="component" value="Chromosome 5"/>
</dbReference>
<protein>
    <submittedName>
        <fullName evidence="1">Uncharacterized protein</fullName>
    </submittedName>
</protein>
<dbReference type="AlphaFoldDB" id="A0A061EWU9"/>
<reference evidence="1 2" key="1">
    <citation type="journal article" date="2013" name="Genome Biol.">
        <title>The genome sequence of the most widely cultivated cacao type and its use to identify candidate genes regulating pod color.</title>
        <authorList>
            <person name="Motamayor J.C."/>
            <person name="Mockaitis K."/>
            <person name="Schmutz J."/>
            <person name="Haiminen N."/>
            <person name="Iii D.L."/>
            <person name="Cornejo O."/>
            <person name="Findley S.D."/>
            <person name="Zheng P."/>
            <person name="Utro F."/>
            <person name="Royaert S."/>
            <person name="Saski C."/>
            <person name="Jenkins J."/>
            <person name="Podicheti R."/>
            <person name="Zhao M."/>
            <person name="Scheffler B.E."/>
            <person name="Stack J.C."/>
            <person name="Feltus F.A."/>
            <person name="Mustiga G.M."/>
            <person name="Amores F."/>
            <person name="Phillips W."/>
            <person name="Marelli J.P."/>
            <person name="May G.D."/>
            <person name="Shapiro H."/>
            <person name="Ma J."/>
            <person name="Bustamante C.D."/>
            <person name="Schnell R.J."/>
            <person name="Main D."/>
            <person name="Gilbert D."/>
            <person name="Parida L."/>
            <person name="Kuhn D.N."/>
        </authorList>
    </citation>
    <scope>NUCLEOTIDE SEQUENCE [LARGE SCALE GENOMIC DNA]</scope>
    <source>
        <strain evidence="2">cv. Matina 1-6</strain>
    </source>
</reference>
<organism evidence="1 2">
    <name type="scientific">Theobroma cacao</name>
    <name type="common">Cacao</name>
    <name type="synonym">Cocoa</name>
    <dbReference type="NCBI Taxonomy" id="3641"/>
    <lineage>
        <taxon>Eukaryota</taxon>
        <taxon>Viridiplantae</taxon>
        <taxon>Streptophyta</taxon>
        <taxon>Embryophyta</taxon>
        <taxon>Tracheophyta</taxon>
        <taxon>Spermatophyta</taxon>
        <taxon>Magnoliopsida</taxon>
        <taxon>eudicotyledons</taxon>
        <taxon>Gunneridae</taxon>
        <taxon>Pentapetalae</taxon>
        <taxon>rosids</taxon>
        <taxon>malvids</taxon>
        <taxon>Malvales</taxon>
        <taxon>Malvaceae</taxon>
        <taxon>Byttnerioideae</taxon>
        <taxon>Theobroma</taxon>
    </lineage>
</organism>
<proteinExistence type="predicted"/>
<evidence type="ECO:0000313" key="2">
    <source>
        <dbReference type="Proteomes" id="UP000026915"/>
    </source>
</evidence>
<dbReference type="Gramene" id="EOY09271">
    <property type="protein sequence ID" value="EOY09271"/>
    <property type="gene ID" value="TCM_024691"/>
</dbReference>
<dbReference type="InParanoid" id="A0A061EWU9"/>
<dbReference type="EMBL" id="CM001883">
    <property type="protein sequence ID" value="EOY09271.1"/>
    <property type="molecule type" value="Genomic_DNA"/>
</dbReference>
<dbReference type="HOGENOM" id="CLU_2150469_0_0_1"/>
<keyword evidence="2" id="KW-1185">Reference proteome</keyword>
<sequence>MQGPIFIGSSMSPTTSLVVPSKALTTMRLVLIYDTSTGNLVKVERGMTFKAEPLSTKTLGTAWSLHLMVMCSALLLPRPPDGISSSLKAMKFPTVMFPTMWSNFSTDISCAT</sequence>
<name>A0A061EWU9_THECC</name>
<gene>
    <name evidence="1" type="ORF">TCM_024691</name>
</gene>
<accession>A0A061EWU9</accession>
<evidence type="ECO:0000313" key="1">
    <source>
        <dbReference type="EMBL" id="EOY09271.1"/>
    </source>
</evidence>